<proteinExistence type="predicted"/>
<comment type="caution">
    <text evidence="1">The sequence shown here is derived from an EMBL/GenBank/DDBJ whole genome shotgun (WGS) entry which is preliminary data.</text>
</comment>
<name>A0AAW1WAU2_RUBAR</name>
<evidence type="ECO:0000313" key="1">
    <source>
        <dbReference type="EMBL" id="KAK9920961.1"/>
    </source>
</evidence>
<dbReference type="EMBL" id="JBEDUW010000006">
    <property type="protein sequence ID" value="KAK9920961.1"/>
    <property type="molecule type" value="Genomic_DNA"/>
</dbReference>
<reference evidence="1 2" key="1">
    <citation type="journal article" date="2023" name="G3 (Bethesda)">
        <title>A chromosome-length genome assembly and annotation of blackberry (Rubus argutus, cv. 'Hillquist').</title>
        <authorList>
            <person name="Bruna T."/>
            <person name="Aryal R."/>
            <person name="Dudchenko O."/>
            <person name="Sargent D.J."/>
            <person name="Mead D."/>
            <person name="Buti M."/>
            <person name="Cavallini A."/>
            <person name="Hytonen T."/>
            <person name="Andres J."/>
            <person name="Pham M."/>
            <person name="Weisz D."/>
            <person name="Mascagni F."/>
            <person name="Usai G."/>
            <person name="Natali L."/>
            <person name="Bassil N."/>
            <person name="Fernandez G.E."/>
            <person name="Lomsadze A."/>
            <person name="Armour M."/>
            <person name="Olukolu B."/>
            <person name="Poorten T."/>
            <person name="Britton C."/>
            <person name="Davik J."/>
            <person name="Ashrafi H."/>
            <person name="Aiden E.L."/>
            <person name="Borodovsky M."/>
            <person name="Worthington M."/>
        </authorList>
    </citation>
    <scope>NUCLEOTIDE SEQUENCE [LARGE SCALE GENOMIC DNA]</scope>
    <source>
        <strain evidence="1">PI 553951</strain>
    </source>
</reference>
<accession>A0AAW1WAU2</accession>
<protein>
    <submittedName>
        <fullName evidence="1">Uncharacterized protein</fullName>
    </submittedName>
</protein>
<dbReference type="Proteomes" id="UP001457282">
    <property type="component" value="Unassembled WGS sequence"/>
</dbReference>
<keyword evidence="2" id="KW-1185">Reference proteome</keyword>
<sequence>MIVDLSSFNVNVSLSAVHSEGSLADPNCSRRCLVLDGMELGLSGAGGCWVLPGSSSQRASVGGESEEFCLCFCICRGRGAGDTLVYTGPVLARGGYP</sequence>
<organism evidence="1 2">
    <name type="scientific">Rubus argutus</name>
    <name type="common">Southern blackberry</name>
    <dbReference type="NCBI Taxonomy" id="59490"/>
    <lineage>
        <taxon>Eukaryota</taxon>
        <taxon>Viridiplantae</taxon>
        <taxon>Streptophyta</taxon>
        <taxon>Embryophyta</taxon>
        <taxon>Tracheophyta</taxon>
        <taxon>Spermatophyta</taxon>
        <taxon>Magnoliopsida</taxon>
        <taxon>eudicotyledons</taxon>
        <taxon>Gunneridae</taxon>
        <taxon>Pentapetalae</taxon>
        <taxon>rosids</taxon>
        <taxon>fabids</taxon>
        <taxon>Rosales</taxon>
        <taxon>Rosaceae</taxon>
        <taxon>Rosoideae</taxon>
        <taxon>Rosoideae incertae sedis</taxon>
        <taxon>Rubus</taxon>
    </lineage>
</organism>
<gene>
    <name evidence="1" type="ORF">M0R45_029495</name>
</gene>
<evidence type="ECO:0000313" key="2">
    <source>
        <dbReference type="Proteomes" id="UP001457282"/>
    </source>
</evidence>
<dbReference type="AlphaFoldDB" id="A0AAW1WAU2"/>